<keyword evidence="1" id="KW-1133">Transmembrane helix</keyword>
<feature type="transmembrane region" description="Helical" evidence="1">
    <location>
        <begin position="44"/>
        <end position="68"/>
    </location>
</feature>
<accession>A0A3M8TNJ7</accession>
<dbReference type="EMBL" id="RJAI01000003">
    <property type="protein sequence ID" value="RNF93686.1"/>
    <property type="molecule type" value="Genomic_DNA"/>
</dbReference>
<gene>
    <name evidence="2" type="ORF">EFK07_03145</name>
</gene>
<keyword evidence="1" id="KW-0472">Membrane</keyword>
<evidence type="ECO:0000313" key="2">
    <source>
        <dbReference type="EMBL" id="RNF93686.1"/>
    </source>
</evidence>
<comment type="caution">
    <text evidence="2">The sequence shown here is derived from an EMBL/GenBank/DDBJ whole genome shotgun (WGS) entry which is preliminary data.</text>
</comment>
<name>A0A3M8TNJ7_PSEPU</name>
<evidence type="ECO:0000313" key="3">
    <source>
        <dbReference type="Proteomes" id="UP000278162"/>
    </source>
</evidence>
<dbReference type="AlphaFoldDB" id="A0A3M8TNJ7"/>
<proteinExistence type="predicted"/>
<sequence>MKKVQQAFGAFGIVSAIAVAAYLTRMYTAGNLEISSNNQDWGGFGSYIGVIIAPAASLLAAYMVYIGLSSTGHQLKLTLAREAIERLDTQLELLLNQPFYNDCHGEKYLGAPLRKVVYDLSNNNIQANESSRMIFLPLLHNIAILTHSIRHYIDLSRDIPSTKKDNHWLGDLEKFYWIDKYSAICSRMIKIVGEEAFKDRISETQLESFEIVMRGR</sequence>
<organism evidence="2 3">
    <name type="scientific">Pseudomonas putida</name>
    <name type="common">Arthrobacter siderocapsulatus</name>
    <dbReference type="NCBI Taxonomy" id="303"/>
    <lineage>
        <taxon>Bacteria</taxon>
        <taxon>Pseudomonadati</taxon>
        <taxon>Pseudomonadota</taxon>
        <taxon>Gammaproteobacteria</taxon>
        <taxon>Pseudomonadales</taxon>
        <taxon>Pseudomonadaceae</taxon>
        <taxon>Pseudomonas</taxon>
    </lineage>
</organism>
<evidence type="ECO:0000256" key="1">
    <source>
        <dbReference type="SAM" id="Phobius"/>
    </source>
</evidence>
<keyword evidence="1" id="KW-0812">Transmembrane</keyword>
<reference evidence="2 3" key="1">
    <citation type="submission" date="2018-10" db="EMBL/GenBank/DDBJ databases">
        <title>An outbreak of IMP-63 producing strain in France.</title>
        <authorList>
            <person name="Bour M."/>
            <person name="Liapis E."/>
            <person name="Plesiat P."/>
        </authorList>
    </citation>
    <scope>NUCLEOTIDE SEQUENCE [LARGE SCALE GENOMIC DNA]</scope>
    <source>
        <strain evidence="2 3">12917</strain>
    </source>
</reference>
<dbReference type="RefSeq" id="WP_123083807.1">
    <property type="nucleotide sequence ID" value="NZ_RJAI01000003.1"/>
</dbReference>
<dbReference type="Proteomes" id="UP000278162">
    <property type="component" value="Unassembled WGS sequence"/>
</dbReference>
<protein>
    <submittedName>
        <fullName evidence="2">Uncharacterized protein</fullName>
    </submittedName>
</protein>
<feature type="transmembrane region" description="Helical" evidence="1">
    <location>
        <begin position="7"/>
        <end position="24"/>
    </location>
</feature>